<dbReference type="PANTHER" id="PTHR34075:SF5">
    <property type="entry name" value="BLR3430 PROTEIN"/>
    <property type="match status" value="1"/>
</dbReference>
<gene>
    <name evidence="2" type="ORF">BKA07_002098</name>
</gene>
<evidence type="ECO:0000313" key="3">
    <source>
        <dbReference type="Proteomes" id="UP000576792"/>
    </source>
</evidence>
<proteinExistence type="predicted"/>
<dbReference type="InterPro" id="IPR012340">
    <property type="entry name" value="NA-bd_OB-fold"/>
</dbReference>
<dbReference type="AlphaFoldDB" id="A0A846S269"/>
<dbReference type="EMBL" id="JAATJN010000001">
    <property type="protein sequence ID" value="NJC57063.1"/>
    <property type="molecule type" value="Genomic_DNA"/>
</dbReference>
<feature type="domain" description="ChsH2 C-terminal OB-fold" evidence="1">
    <location>
        <begin position="3"/>
        <end position="62"/>
    </location>
</feature>
<dbReference type="RefSeq" id="WP_245161916.1">
    <property type="nucleotide sequence ID" value="NZ_BAAAPQ010000007.1"/>
</dbReference>
<sequence length="82" mass="8905">MIASGRGTVWTFTVVEKPGHPAWAAETPYVIALVELEEGPRLTARILDCPTNEVAVGMAVSLRPTWDDQLNQTLLNFAPTAV</sequence>
<protein>
    <submittedName>
        <fullName evidence="2">Putative OB-fold protein</fullName>
    </submittedName>
</protein>
<dbReference type="Pfam" id="PF01796">
    <property type="entry name" value="OB_ChsH2_C"/>
    <property type="match status" value="1"/>
</dbReference>
<evidence type="ECO:0000259" key="1">
    <source>
        <dbReference type="Pfam" id="PF01796"/>
    </source>
</evidence>
<dbReference type="InterPro" id="IPR052513">
    <property type="entry name" value="Thioester_dehydratase-like"/>
</dbReference>
<dbReference type="SUPFAM" id="SSF50249">
    <property type="entry name" value="Nucleic acid-binding proteins"/>
    <property type="match status" value="1"/>
</dbReference>
<evidence type="ECO:0000313" key="2">
    <source>
        <dbReference type="EMBL" id="NJC57063.1"/>
    </source>
</evidence>
<reference evidence="2 3" key="1">
    <citation type="submission" date="2020-03" db="EMBL/GenBank/DDBJ databases">
        <title>Sequencing the genomes of 1000 actinobacteria strains.</title>
        <authorList>
            <person name="Klenk H.-P."/>
        </authorList>
    </citation>
    <scope>NUCLEOTIDE SEQUENCE [LARGE SCALE GENOMIC DNA]</scope>
    <source>
        <strain evidence="2 3">DSM 18964</strain>
    </source>
</reference>
<comment type="caution">
    <text evidence="2">The sequence shown here is derived from an EMBL/GenBank/DDBJ whole genome shotgun (WGS) entry which is preliminary data.</text>
</comment>
<dbReference type="PANTHER" id="PTHR34075">
    <property type="entry name" value="BLR3430 PROTEIN"/>
    <property type="match status" value="1"/>
</dbReference>
<dbReference type="InterPro" id="IPR002878">
    <property type="entry name" value="ChsH2_C"/>
</dbReference>
<keyword evidence="3" id="KW-1185">Reference proteome</keyword>
<organism evidence="2 3">
    <name type="scientific">Brevibacterium marinum</name>
    <dbReference type="NCBI Taxonomy" id="418643"/>
    <lineage>
        <taxon>Bacteria</taxon>
        <taxon>Bacillati</taxon>
        <taxon>Actinomycetota</taxon>
        <taxon>Actinomycetes</taxon>
        <taxon>Micrococcales</taxon>
        <taxon>Brevibacteriaceae</taxon>
        <taxon>Brevibacterium</taxon>
    </lineage>
</organism>
<name>A0A846S269_9MICO</name>
<dbReference type="Proteomes" id="UP000576792">
    <property type="component" value="Unassembled WGS sequence"/>
</dbReference>
<accession>A0A846S269</accession>